<dbReference type="Proteomes" id="UP001432322">
    <property type="component" value="Unassembled WGS sequence"/>
</dbReference>
<feature type="non-terminal residue" evidence="1">
    <location>
        <position position="1"/>
    </location>
</feature>
<dbReference type="EMBL" id="BTSY01000004">
    <property type="protein sequence ID" value="GMT21352.1"/>
    <property type="molecule type" value="Genomic_DNA"/>
</dbReference>
<comment type="caution">
    <text evidence="1">The sequence shown here is derived from an EMBL/GenBank/DDBJ whole genome shotgun (WGS) entry which is preliminary data.</text>
</comment>
<keyword evidence="2" id="KW-1185">Reference proteome</keyword>
<dbReference type="AlphaFoldDB" id="A0AAV5VNS6"/>
<reference evidence="1" key="1">
    <citation type="submission" date="2023-10" db="EMBL/GenBank/DDBJ databases">
        <title>Genome assembly of Pristionchus species.</title>
        <authorList>
            <person name="Yoshida K."/>
            <person name="Sommer R.J."/>
        </authorList>
    </citation>
    <scope>NUCLEOTIDE SEQUENCE</scope>
    <source>
        <strain evidence="1">RS5133</strain>
    </source>
</reference>
<accession>A0AAV5VNS6</accession>
<dbReference type="InterPro" id="IPR019651">
    <property type="entry name" value="Glutamate_DH_NAD-spec"/>
</dbReference>
<name>A0AAV5VNS6_9BILA</name>
<gene>
    <name evidence="1" type="ORF">PFISCL1PPCAC_12649</name>
</gene>
<proteinExistence type="predicted"/>
<organism evidence="1 2">
    <name type="scientific">Pristionchus fissidentatus</name>
    <dbReference type="NCBI Taxonomy" id="1538716"/>
    <lineage>
        <taxon>Eukaryota</taxon>
        <taxon>Metazoa</taxon>
        <taxon>Ecdysozoa</taxon>
        <taxon>Nematoda</taxon>
        <taxon>Chromadorea</taxon>
        <taxon>Rhabditida</taxon>
        <taxon>Rhabditina</taxon>
        <taxon>Diplogasteromorpha</taxon>
        <taxon>Diplogasteroidea</taxon>
        <taxon>Neodiplogasteridae</taxon>
        <taxon>Pristionchus</taxon>
    </lineage>
</organism>
<evidence type="ECO:0000313" key="1">
    <source>
        <dbReference type="EMBL" id="GMT21352.1"/>
    </source>
</evidence>
<evidence type="ECO:0000313" key="2">
    <source>
        <dbReference type="Proteomes" id="UP001432322"/>
    </source>
</evidence>
<protein>
    <submittedName>
        <fullName evidence="1">Uncharacterized protein</fullName>
    </submittedName>
</protein>
<feature type="non-terminal residue" evidence="1">
    <location>
        <position position="121"/>
    </location>
</feature>
<dbReference type="Pfam" id="PF10712">
    <property type="entry name" value="NAD-GH"/>
    <property type="match status" value="1"/>
</dbReference>
<sequence length="121" mass="12731">GLVDDTEDVESSDGSGVLGGLTLRVVEVGGNGDDGVLHRLAEESLSGVLHLDEHHRGDLLRSESLGLSLVLDLDLGLASISSNDLKWPVLHVRLHGGILELASDESLLTEDGVVGVHRDLV</sequence>